<organism evidence="1">
    <name type="scientific">uncultured Caudovirales phage</name>
    <dbReference type="NCBI Taxonomy" id="2100421"/>
    <lineage>
        <taxon>Viruses</taxon>
        <taxon>Duplodnaviria</taxon>
        <taxon>Heunggongvirae</taxon>
        <taxon>Uroviricota</taxon>
        <taxon>Caudoviricetes</taxon>
        <taxon>Peduoviridae</taxon>
        <taxon>Maltschvirus</taxon>
        <taxon>Maltschvirus maltsch</taxon>
    </lineage>
</organism>
<evidence type="ECO:0000313" key="1">
    <source>
        <dbReference type="EMBL" id="CAB5238228.1"/>
    </source>
</evidence>
<reference evidence="1" key="1">
    <citation type="submission" date="2020-05" db="EMBL/GenBank/DDBJ databases">
        <authorList>
            <person name="Chiriac C."/>
            <person name="Salcher M."/>
            <person name="Ghai R."/>
            <person name="Kavagutti S V."/>
        </authorList>
    </citation>
    <scope>NUCLEOTIDE SEQUENCE</scope>
</reference>
<dbReference type="EMBL" id="LR798453">
    <property type="protein sequence ID" value="CAB5238228.1"/>
    <property type="molecule type" value="Genomic_DNA"/>
</dbReference>
<proteinExistence type="predicted"/>
<protein>
    <submittedName>
        <fullName evidence="1">Uncharacterized protein</fullName>
    </submittedName>
</protein>
<accession>A0A6J7XP02</accession>
<name>A0A6J7XP02_9CAUD</name>
<sequence>MNNIEKSAFRKGEYVGYGGGLVWRIQRGGNGWYAHARGQMLCGVRLADLQNQLSSLE</sequence>
<gene>
    <name evidence="1" type="ORF">UFOVP162_17</name>
</gene>